<reference evidence="1" key="1">
    <citation type="submission" date="2014-11" db="EMBL/GenBank/DDBJ databases">
        <authorList>
            <person name="Amaro Gonzalez C."/>
        </authorList>
    </citation>
    <scope>NUCLEOTIDE SEQUENCE</scope>
</reference>
<dbReference type="EMBL" id="GBXM01058676">
    <property type="protein sequence ID" value="JAH49901.1"/>
    <property type="molecule type" value="Transcribed_RNA"/>
</dbReference>
<reference evidence="1" key="2">
    <citation type="journal article" date="2015" name="Fish Shellfish Immunol.">
        <title>Early steps in the European eel (Anguilla anguilla)-Vibrio vulnificus interaction in the gills: Role of the RtxA13 toxin.</title>
        <authorList>
            <person name="Callol A."/>
            <person name="Pajuelo D."/>
            <person name="Ebbesson L."/>
            <person name="Teles M."/>
            <person name="MacKenzie S."/>
            <person name="Amaro C."/>
        </authorList>
    </citation>
    <scope>NUCLEOTIDE SEQUENCE</scope>
</reference>
<evidence type="ECO:0000313" key="1">
    <source>
        <dbReference type="EMBL" id="JAH49901.1"/>
    </source>
</evidence>
<proteinExistence type="predicted"/>
<name>A0A0E9T8F7_ANGAN</name>
<protein>
    <submittedName>
        <fullName evidence="1">Uncharacterized protein</fullName>
    </submittedName>
</protein>
<dbReference type="AlphaFoldDB" id="A0A0E9T8F7"/>
<accession>A0A0E9T8F7</accession>
<sequence length="39" mass="4665">MLTLLFHRIVRIANRIDPYTVDSRLPLRMGIFIFFVVDD</sequence>
<organism evidence="1">
    <name type="scientific">Anguilla anguilla</name>
    <name type="common">European freshwater eel</name>
    <name type="synonym">Muraena anguilla</name>
    <dbReference type="NCBI Taxonomy" id="7936"/>
    <lineage>
        <taxon>Eukaryota</taxon>
        <taxon>Metazoa</taxon>
        <taxon>Chordata</taxon>
        <taxon>Craniata</taxon>
        <taxon>Vertebrata</taxon>
        <taxon>Euteleostomi</taxon>
        <taxon>Actinopterygii</taxon>
        <taxon>Neopterygii</taxon>
        <taxon>Teleostei</taxon>
        <taxon>Anguilliformes</taxon>
        <taxon>Anguillidae</taxon>
        <taxon>Anguilla</taxon>
    </lineage>
</organism>